<accession>A0A124JUX6</accession>
<protein>
    <submittedName>
        <fullName evidence="1">Uncharacterized protein</fullName>
    </submittedName>
</protein>
<proteinExistence type="predicted"/>
<dbReference type="AlphaFoldDB" id="A0A124JUX6"/>
<gene>
    <name evidence="1" type="ORF">AQZ52_08750</name>
</gene>
<sequence length="100" mass="11227">MAEFLSGRSRFDTPCRIEIEQTGEHFHAHVRLAGDIELQPGDRVKVHGAPIRVDFGQSLAIDRMATVTRAGPLARAWIRLTAYFDLTELYEVSFTPGRVS</sequence>
<keyword evidence="2" id="KW-1185">Reference proteome</keyword>
<dbReference type="STRING" id="1117702.AQZ52_08750"/>
<evidence type="ECO:0000313" key="2">
    <source>
        <dbReference type="Proteomes" id="UP000058012"/>
    </source>
</evidence>
<organism evidence="1 2">
    <name type="scientific">Novosphingobium fuchskuhlense</name>
    <dbReference type="NCBI Taxonomy" id="1117702"/>
    <lineage>
        <taxon>Bacteria</taxon>
        <taxon>Pseudomonadati</taxon>
        <taxon>Pseudomonadota</taxon>
        <taxon>Alphaproteobacteria</taxon>
        <taxon>Sphingomonadales</taxon>
        <taxon>Sphingomonadaceae</taxon>
        <taxon>Novosphingobium</taxon>
    </lineage>
</organism>
<comment type="caution">
    <text evidence="1">The sequence shown here is derived from an EMBL/GenBank/DDBJ whole genome shotgun (WGS) entry which is preliminary data.</text>
</comment>
<dbReference type="EMBL" id="LLZS01000006">
    <property type="protein sequence ID" value="KUR71689.1"/>
    <property type="molecule type" value="Genomic_DNA"/>
</dbReference>
<dbReference type="RefSeq" id="WP_067908573.1">
    <property type="nucleotide sequence ID" value="NZ_KQ954244.1"/>
</dbReference>
<reference evidence="1 2" key="1">
    <citation type="submission" date="2015-10" db="EMBL/GenBank/DDBJ databases">
        <title>Draft genome sequence of Novosphingobium fuchskuhlense DSM 25065 isolated from a surface water sample of the southwest basin of Lake Grosse Fuchskuhle.</title>
        <authorList>
            <person name="Ruckert C."/>
            <person name="Winkler A."/>
            <person name="Glaeser J."/>
            <person name="Grossart H.-P."/>
            <person name="Kalinowski J."/>
            <person name="Glaeser S."/>
        </authorList>
    </citation>
    <scope>NUCLEOTIDE SEQUENCE [LARGE SCALE GENOMIC DNA]</scope>
    <source>
        <strain evidence="1 2">FNE08-7</strain>
    </source>
</reference>
<dbReference type="Proteomes" id="UP000058012">
    <property type="component" value="Unassembled WGS sequence"/>
</dbReference>
<evidence type="ECO:0000313" key="1">
    <source>
        <dbReference type="EMBL" id="KUR71689.1"/>
    </source>
</evidence>
<dbReference type="OrthoDB" id="7507446at2"/>
<name>A0A124JUX6_9SPHN</name>